<sequence length="84" mass="9489">MNKKNKCEVYAEGSLTIRNGEGKNVTVLFDLEERNFDLEKFVWGKEDSFIVIQLGAVLCDAWRTLNSPCRVSQYDAKEGVSKVG</sequence>
<organism evidence="1 2">
    <name type="scientific">Anaerovorax odorimutans</name>
    <dbReference type="NCBI Taxonomy" id="109327"/>
    <lineage>
        <taxon>Bacteria</taxon>
        <taxon>Bacillati</taxon>
        <taxon>Bacillota</taxon>
        <taxon>Clostridia</taxon>
        <taxon>Peptostreptococcales</taxon>
        <taxon>Anaerovoracaceae</taxon>
        <taxon>Anaerovorax</taxon>
    </lineage>
</organism>
<accession>A0ABT1RL15</accession>
<gene>
    <name evidence="1" type="ORF">NE619_03905</name>
</gene>
<protein>
    <recommendedName>
        <fullName evidence="3">DUF2442 domain-containing protein</fullName>
    </recommendedName>
</protein>
<keyword evidence="2" id="KW-1185">Reference proteome</keyword>
<dbReference type="Proteomes" id="UP001524502">
    <property type="component" value="Unassembled WGS sequence"/>
</dbReference>
<comment type="caution">
    <text evidence="1">The sequence shown here is derived from an EMBL/GenBank/DDBJ whole genome shotgun (WGS) entry which is preliminary data.</text>
</comment>
<name>A0ABT1RL15_9FIRM</name>
<evidence type="ECO:0008006" key="3">
    <source>
        <dbReference type="Google" id="ProtNLM"/>
    </source>
</evidence>
<proteinExistence type="predicted"/>
<evidence type="ECO:0000313" key="2">
    <source>
        <dbReference type="Proteomes" id="UP001524502"/>
    </source>
</evidence>
<dbReference type="EMBL" id="JANFXK010000003">
    <property type="protein sequence ID" value="MCQ4635862.1"/>
    <property type="molecule type" value="Genomic_DNA"/>
</dbReference>
<reference evidence="1 2" key="1">
    <citation type="submission" date="2022-06" db="EMBL/GenBank/DDBJ databases">
        <title>Isolation of gut microbiota from human fecal samples.</title>
        <authorList>
            <person name="Pamer E.G."/>
            <person name="Barat B."/>
            <person name="Waligurski E."/>
            <person name="Medina S."/>
            <person name="Paddock L."/>
            <person name="Mostad J."/>
        </authorList>
    </citation>
    <scope>NUCLEOTIDE SEQUENCE [LARGE SCALE GENOMIC DNA]</scope>
    <source>
        <strain evidence="1 2">SL.3.17</strain>
    </source>
</reference>
<evidence type="ECO:0000313" key="1">
    <source>
        <dbReference type="EMBL" id="MCQ4635862.1"/>
    </source>
</evidence>
<dbReference type="RefSeq" id="WP_256131051.1">
    <property type="nucleotide sequence ID" value="NZ_JANFXK010000003.1"/>
</dbReference>